<dbReference type="EMBL" id="JAPFFK010000015">
    <property type="protein sequence ID" value="KAJ6712072.1"/>
    <property type="molecule type" value="Genomic_DNA"/>
</dbReference>
<gene>
    <name evidence="1" type="ORF">OIU79_008312</name>
</gene>
<proteinExistence type="predicted"/>
<keyword evidence="2" id="KW-1185">Reference proteome</keyword>
<evidence type="ECO:0000313" key="2">
    <source>
        <dbReference type="Proteomes" id="UP001151532"/>
    </source>
</evidence>
<reference evidence="1" key="1">
    <citation type="submission" date="2022-11" db="EMBL/GenBank/DDBJ databases">
        <authorList>
            <person name="Hyden B.L."/>
            <person name="Feng K."/>
            <person name="Yates T."/>
            <person name="Jawdy S."/>
            <person name="Smart L.B."/>
            <person name="Muchero W."/>
        </authorList>
    </citation>
    <scope>NUCLEOTIDE SEQUENCE</scope>
    <source>
        <tissue evidence="1">Shoot tip</tissue>
    </source>
</reference>
<organism evidence="1 2">
    <name type="scientific">Salix purpurea</name>
    <name type="common">Purple osier willow</name>
    <dbReference type="NCBI Taxonomy" id="77065"/>
    <lineage>
        <taxon>Eukaryota</taxon>
        <taxon>Viridiplantae</taxon>
        <taxon>Streptophyta</taxon>
        <taxon>Embryophyta</taxon>
        <taxon>Tracheophyta</taxon>
        <taxon>Spermatophyta</taxon>
        <taxon>Magnoliopsida</taxon>
        <taxon>eudicotyledons</taxon>
        <taxon>Gunneridae</taxon>
        <taxon>Pentapetalae</taxon>
        <taxon>rosids</taxon>
        <taxon>fabids</taxon>
        <taxon>Malpighiales</taxon>
        <taxon>Salicaceae</taxon>
        <taxon>Saliceae</taxon>
        <taxon>Salix</taxon>
    </lineage>
</organism>
<sequence length="15" mass="1930">MQLFFVDHYCQQHFS</sequence>
<dbReference type="Proteomes" id="UP001151532">
    <property type="component" value="Chromosome 1"/>
</dbReference>
<protein>
    <submittedName>
        <fullName evidence="1">Uncharacterized protein</fullName>
    </submittedName>
</protein>
<comment type="caution">
    <text evidence="1">The sequence shown here is derived from an EMBL/GenBank/DDBJ whole genome shotgun (WGS) entry which is preliminary data.</text>
</comment>
<name>A0A9Q0TI51_SALPP</name>
<reference evidence="1" key="2">
    <citation type="journal article" date="2023" name="Int. J. Mol. Sci.">
        <title>De Novo Assembly and Annotation of 11 Diverse Shrub Willow (Salix) Genomes Reveals Novel Gene Organization in Sex-Linked Regions.</title>
        <authorList>
            <person name="Hyden B."/>
            <person name="Feng K."/>
            <person name="Yates T.B."/>
            <person name="Jawdy S."/>
            <person name="Cereghino C."/>
            <person name="Smart L.B."/>
            <person name="Muchero W."/>
        </authorList>
    </citation>
    <scope>NUCLEOTIDE SEQUENCE</scope>
    <source>
        <tissue evidence="1">Shoot tip</tissue>
    </source>
</reference>
<accession>A0A9Q0TI51</accession>
<evidence type="ECO:0000313" key="1">
    <source>
        <dbReference type="EMBL" id="KAJ6712072.1"/>
    </source>
</evidence>